<accession>A0A1I5WUB3</accession>
<dbReference type="RefSeq" id="WP_092480147.1">
    <property type="nucleotide sequence ID" value="NZ_FOXW01000003.1"/>
</dbReference>
<dbReference type="InterPro" id="IPR023214">
    <property type="entry name" value="HAD_sf"/>
</dbReference>
<dbReference type="CDD" id="cd07516">
    <property type="entry name" value="HAD_Pase"/>
    <property type="match status" value="1"/>
</dbReference>
<dbReference type="Proteomes" id="UP000199136">
    <property type="component" value="Unassembled WGS sequence"/>
</dbReference>
<dbReference type="PANTHER" id="PTHR10000:SF8">
    <property type="entry name" value="HAD SUPERFAMILY HYDROLASE-LIKE, TYPE 3"/>
    <property type="match status" value="1"/>
</dbReference>
<dbReference type="EMBL" id="FOXW01000003">
    <property type="protein sequence ID" value="SFQ23198.1"/>
    <property type="molecule type" value="Genomic_DNA"/>
</dbReference>
<dbReference type="Pfam" id="PF08282">
    <property type="entry name" value="Hydrolase_3"/>
    <property type="match status" value="1"/>
</dbReference>
<evidence type="ECO:0000313" key="2">
    <source>
        <dbReference type="Proteomes" id="UP000199136"/>
    </source>
</evidence>
<dbReference type="InterPro" id="IPR036412">
    <property type="entry name" value="HAD-like_sf"/>
</dbReference>
<dbReference type="Gene3D" id="3.30.1240.10">
    <property type="match status" value="1"/>
</dbReference>
<protein>
    <recommendedName>
        <fullName evidence="3">Haloacid dehalogenase-like hydrolase</fullName>
    </recommendedName>
</protein>
<dbReference type="SUPFAM" id="SSF56784">
    <property type="entry name" value="HAD-like"/>
    <property type="match status" value="1"/>
</dbReference>
<dbReference type="GO" id="GO:0016791">
    <property type="term" value="F:phosphatase activity"/>
    <property type="evidence" value="ECO:0007669"/>
    <property type="project" value="UniProtKB-ARBA"/>
</dbReference>
<evidence type="ECO:0000313" key="1">
    <source>
        <dbReference type="EMBL" id="SFQ23198.1"/>
    </source>
</evidence>
<organism evidence="1 2">
    <name type="scientific">Desemzia incerta</name>
    <dbReference type="NCBI Taxonomy" id="82801"/>
    <lineage>
        <taxon>Bacteria</taxon>
        <taxon>Bacillati</taxon>
        <taxon>Bacillota</taxon>
        <taxon>Bacilli</taxon>
        <taxon>Lactobacillales</taxon>
        <taxon>Carnobacteriaceae</taxon>
        <taxon>Desemzia</taxon>
    </lineage>
</organism>
<evidence type="ECO:0008006" key="3">
    <source>
        <dbReference type="Google" id="ProtNLM"/>
    </source>
</evidence>
<reference evidence="1 2" key="1">
    <citation type="submission" date="2016-10" db="EMBL/GenBank/DDBJ databases">
        <authorList>
            <person name="de Groot N.N."/>
        </authorList>
    </citation>
    <scope>NUCLEOTIDE SEQUENCE [LARGE SCALE GENOMIC DNA]</scope>
    <source>
        <strain evidence="1 2">DSM 20581</strain>
    </source>
</reference>
<dbReference type="SFLD" id="SFLDS00003">
    <property type="entry name" value="Haloacid_Dehalogenase"/>
    <property type="match status" value="1"/>
</dbReference>
<dbReference type="InterPro" id="IPR000150">
    <property type="entry name" value="Cof"/>
</dbReference>
<keyword evidence="2" id="KW-1185">Reference proteome</keyword>
<gene>
    <name evidence="1" type="ORF">SAMN04488506_1099</name>
</gene>
<dbReference type="AlphaFoldDB" id="A0A1I5WUB3"/>
<dbReference type="STRING" id="82801.SAMN04488506_1099"/>
<dbReference type="SFLD" id="SFLDG01144">
    <property type="entry name" value="C2.B.4:_PGP_Like"/>
    <property type="match status" value="1"/>
</dbReference>
<dbReference type="InterPro" id="IPR006379">
    <property type="entry name" value="HAD-SF_hydro_IIB"/>
</dbReference>
<dbReference type="GO" id="GO:0000287">
    <property type="term" value="F:magnesium ion binding"/>
    <property type="evidence" value="ECO:0007669"/>
    <property type="project" value="TreeGrafter"/>
</dbReference>
<dbReference type="NCBIfam" id="TIGR00099">
    <property type="entry name" value="Cof-subfamily"/>
    <property type="match status" value="1"/>
</dbReference>
<dbReference type="PANTHER" id="PTHR10000">
    <property type="entry name" value="PHOSPHOSERINE PHOSPHATASE"/>
    <property type="match status" value="1"/>
</dbReference>
<dbReference type="OrthoDB" id="9790031at2"/>
<dbReference type="NCBIfam" id="TIGR01484">
    <property type="entry name" value="HAD-SF-IIB"/>
    <property type="match status" value="1"/>
</dbReference>
<dbReference type="GO" id="GO:0005829">
    <property type="term" value="C:cytosol"/>
    <property type="evidence" value="ECO:0007669"/>
    <property type="project" value="TreeGrafter"/>
</dbReference>
<sequence length="272" mass="30446">MIKLIAIDLDGTLLKSDGSISVENKQALKRAKELGVKVVICTGRPLLSVAAILDEMNLREAGDYVITYNGGLVQKADTGEILSQKSLSKEQAIELYELSKSINLPCNLLDLDNIYEMPAPNGRESWYKKTKPALPFVHTTLDELPDDIRFNKILFCYEENVLEQEIKRIPTEFYEKFTIVKSRPILIEMMNKEVDKGRGIEVLCDLLGFTADEVMSFGDEANDHAMIEYAGMGIAMGNATPALKEIAQYVTDTNDDHGIARAVERFILNEVH</sequence>
<proteinExistence type="predicted"/>
<dbReference type="SFLD" id="SFLDG01140">
    <property type="entry name" value="C2.B:_Phosphomannomutase_and_P"/>
    <property type="match status" value="1"/>
</dbReference>
<dbReference type="Gene3D" id="3.40.50.1000">
    <property type="entry name" value="HAD superfamily/HAD-like"/>
    <property type="match status" value="1"/>
</dbReference>
<name>A0A1I5WUB3_9LACT</name>